<dbReference type="Proteomes" id="UP000033140">
    <property type="component" value="Unassembled WGS sequence"/>
</dbReference>
<dbReference type="GO" id="GO:0006666">
    <property type="term" value="P:3-keto-sphinganine metabolic process"/>
    <property type="evidence" value="ECO:0007669"/>
    <property type="project" value="InterPro"/>
</dbReference>
<accession>A0A0E9N8H6</accession>
<dbReference type="Pfam" id="PF00106">
    <property type="entry name" value="adh_short"/>
    <property type="match status" value="1"/>
</dbReference>
<comment type="pathway">
    <text evidence="2">Lipid metabolism; sphingolipid metabolism.</text>
</comment>
<keyword evidence="8" id="KW-0443">Lipid metabolism</keyword>
<dbReference type="PANTHER" id="PTHR43550:SF3">
    <property type="entry name" value="3-KETODIHYDROSPHINGOSINE REDUCTASE"/>
    <property type="match status" value="1"/>
</dbReference>
<keyword evidence="6" id="KW-0746">Sphingolipid metabolism</keyword>
<keyword evidence="13" id="KW-1185">Reference proteome</keyword>
<dbReference type="CDD" id="cd08939">
    <property type="entry name" value="KDSR-like_SDR_c"/>
    <property type="match status" value="1"/>
</dbReference>
<comment type="pathway">
    <text evidence="3">Sphingolipid metabolism.</text>
</comment>
<keyword evidence="5" id="KW-0521">NADP</keyword>
<dbReference type="InterPro" id="IPR002347">
    <property type="entry name" value="SDR_fam"/>
</dbReference>
<keyword evidence="4" id="KW-0256">Endoplasmic reticulum</keyword>
<dbReference type="InterPro" id="IPR045022">
    <property type="entry name" value="KDSR-like"/>
</dbReference>
<dbReference type="SUPFAM" id="SSF51735">
    <property type="entry name" value="NAD(P)-binding Rossmann-fold domains"/>
    <property type="match status" value="1"/>
</dbReference>
<gene>
    <name evidence="12" type="ORF">G7K_0246-t1</name>
</gene>
<evidence type="ECO:0000256" key="6">
    <source>
        <dbReference type="ARBA" id="ARBA00022919"/>
    </source>
</evidence>
<evidence type="ECO:0000313" key="13">
    <source>
        <dbReference type="Proteomes" id="UP000033140"/>
    </source>
</evidence>
<evidence type="ECO:0000256" key="3">
    <source>
        <dbReference type="ARBA" id="ARBA00004991"/>
    </source>
</evidence>
<protein>
    <recommendedName>
        <fullName evidence="9">3-dehydrosphinganine reductase</fullName>
        <ecNumber evidence="9">1.1.1.102</ecNumber>
    </recommendedName>
</protein>
<reference evidence="12 13" key="1">
    <citation type="journal article" date="2011" name="J. Gen. Appl. Microbiol.">
        <title>Draft genome sequencing of the enigmatic yeast Saitoella complicata.</title>
        <authorList>
            <person name="Nishida H."/>
            <person name="Hamamoto M."/>
            <person name="Sugiyama J."/>
        </authorList>
    </citation>
    <scope>NUCLEOTIDE SEQUENCE [LARGE SCALE GENOMIC DNA]</scope>
    <source>
        <strain evidence="12 13">NRRL Y-17804</strain>
    </source>
</reference>
<organism evidence="12 13">
    <name type="scientific">Saitoella complicata (strain BCRC 22490 / CBS 7301 / JCM 7358 / NBRC 10748 / NRRL Y-17804)</name>
    <dbReference type="NCBI Taxonomy" id="698492"/>
    <lineage>
        <taxon>Eukaryota</taxon>
        <taxon>Fungi</taxon>
        <taxon>Dikarya</taxon>
        <taxon>Ascomycota</taxon>
        <taxon>Taphrinomycotina</taxon>
        <taxon>Taphrinomycotina incertae sedis</taxon>
        <taxon>Saitoella</taxon>
    </lineage>
</organism>
<name>A0A0E9N8H6_SAICN</name>
<evidence type="ECO:0000313" key="12">
    <source>
        <dbReference type="EMBL" id="GAO46001.1"/>
    </source>
</evidence>
<dbReference type="AlphaFoldDB" id="A0A0E9N8H6"/>
<evidence type="ECO:0000256" key="4">
    <source>
        <dbReference type="ARBA" id="ARBA00022824"/>
    </source>
</evidence>
<dbReference type="OrthoDB" id="10267115at2759"/>
<proteinExistence type="predicted"/>
<dbReference type="EC" id="1.1.1.102" evidence="9"/>
<dbReference type="GO" id="GO:0030148">
    <property type="term" value="P:sphingolipid biosynthetic process"/>
    <property type="evidence" value="ECO:0007669"/>
    <property type="project" value="InterPro"/>
</dbReference>
<dbReference type="InterPro" id="IPR036291">
    <property type="entry name" value="NAD(P)-bd_dom_sf"/>
</dbReference>
<evidence type="ECO:0000256" key="11">
    <source>
        <dbReference type="ARBA" id="ARBA00048930"/>
    </source>
</evidence>
<evidence type="ECO:0000256" key="8">
    <source>
        <dbReference type="ARBA" id="ARBA00023098"/>
    </source>
</evidence>
<evidence type="ECO:0000256" key="7">
    <source>
        <dbReference type="ARBA" id="ARBA00023002"/>
    </source>
</evidence>
<dbReference type="PANTHER" id="PTHR43550">
    <property type="entry name" value="3-KETODIHYDROSPHINGOSINE REDUCTASE"/>
    <property type="match status" value="1"/>
</dbReference>
<evidence type="ECO:0000256" key="9">
    <source>
        <dbReference type="ARBA" id="ARBA00026112"/>
    </source>
</evidence>
<evidence type="ECO:0000256" key="5">
    <source>
        <dbReference type="ARBA" id="ARBA00022857"/>
    </source>
</evidence>
<dbReference type="OMA" id="ICGVFEE"/>
<keyword evidence="7" id="KW-0560">Oxidoreductase</keyword>
<comment type="catalytic activity">
    <reaction evidence="11">
        <text>sphinganine + NADP(+) = 3-oxosphinganine + NADPH + H(+)</text>
        <dbReference type="Rhea" id="RHEA:22640"/>
        <dbReference type="ChEBI" id="CHEBI:15378"/>
        <dbReference type="ChEBI" id="CHEBI:57783"/>
        <dbReference type="ChEBI" id="CHEBI:57817"/>
        <dbReference type="ChEBI" id="CHEBI:58299"/>
        <dbReference type="ChEBI" id="CHEBI:58349"/>
        <dbReference type="EC" id="1.1.1.102"/>
    </reaction>
    <physiologicalReaction direction="right-to-left" evidence="11">
        <dbReference type="Rhea" id="RHEA:22642"/>
    </physiologicalReaction>
</comment>
<reference evidence="12 13" key="3">
    <citation type="journal article" date="2015" name="Genome Announc.">
        <title>Draft Genome Sequence of the Archiascomycetous Yeast Saitoella complicata.</title>
        <authorList>
            <person name="Yamauchi K."/>
            <person name="Kondo S."/>
            <person name="Hamamoto M."/>
            <person name="Takahashi Y."/>
            <person name="Ogura Y."/>
            <person name="Hayashi T."/>
            <person name="Nishida H."/>
        </authorList>
    </citation>
    <scope>NUCLEOTIDE SEQUENCE [LARGE SCALE GENOMIC DNA]</scope>
    <source>
        <strain evidence="12 13">NRRL Y-17804</strain>
    </source>
</reference>
<dbReference type="Gene3D" id="3.40.50.720">
    <property type="entry name" value="NAD(P)-binding Rossmann-like Domain"/>
    <property type="match status" value="1"/>
</dbReference>
<dbReference type="EMBL" id="BACD03000002">
    <property type="protein sequence ID" value="GAO46001.1"/>
    <property type="molecule type" value="Genomic_DNA"/>
</dbReference>
<dbReference type="GO" id="GO:0047560">
    <property type="term" value="F:3-dehydrosphinganine reductase activity"/>
    <property type="evidence" value="ECO:0007669"/>
    <property type="project" value="UniProtKB-EC"/>
</dbReference>
<evidence type="ECO:0000256" key="10">
    <source>
        <dbReference type="ARBA" id="ARBA00044737"/>
    </source>
</evidence>
<reference evidence="12 13" key="2">
    <citation type="journal article" date="2014" name="J. Gen. Appl. Microbiol.">
        <title>The early diverging ascomycetous budding yeast Saitoella complicata has three histone deacetylases belonging to the Clr6, Hos2, and Rpd3 lineages.</title>
        <authorList>
            <person name="Nishida H."/>
            <person name="Matsumoto T."/>
            <person name="Kondo S."/>
            <person name="Hamamoto M."/>
            <person name="Yoshikawa H."/>
        </authorList>
    </citation>
    <scope>NUCLEOTIDE SEQUENCE [LARGE SCALE GENOMIC DNA]</scope>
    <source>
        <strain evidence="12 13">NRRL Y-17804</strain>
    </source>
</reference>
<dbReference type="STRING" id="698492.A0A0E9N8H6"/>
<dbReference type="GO" id="GO:0005789">
    <property type="term" value="C:endoplasmic reticulum membrane"/>
    <property type="evidence" value="ECO:0007669"/>
    <property type="project" value="TreeGrafter"/>
</dbReference>
<comment type="function">
    <text evidence="10">Catalyzes the reduction of 3'-oxosphinganine (3-ketodihydrosphingosine/KDS) to sphinganine (dihydrosphingosine/DHS), the second step of de novo sphingolipid biosynthesis.</text>
</comment>
<comment type="caution">
    <text evidence="12">The sequence shown here is derived from an EMBL/GenBank/DDBJ whole genome shotgun (WGS) entry which is preliminary data.</text>
</comment>
<dbReference type="RefSeq" id="XP_019026698.1">
    <property type="nucleotide sequence ID" value="XM_019168252.1"/>
</dbReference>
<evidence type="ECO:0000256" key="2">
    <source>
        <dbReference type="ARBA" id="ARBA00004760"/>
    </source>
</evidence>
<sequence length="349" mass="37897">MLSKLIALAGVEESHRLRLILASTLAAISIAYMLLRSLLKPKNKFDVDGKQCVVTGGSQGMGLEMAIGLAERGADVCIIARTQSKLEAAIPLIEAARLRPTQSITALSVDVTDPEAIYNALSGLPRLDTVICCAGGAHPGFFVDLPISVLKQGVETNYLSALYTTHAALRLMTSSTSTSPAGPKHVLITSSVLAFLGMSGYSAYSPLKAALRNLADTLRQEMLLYPEINVHVAFPATIYSPGFEHEQSLKPALTRTLEGADEGQTPAQVADAVLKGLDRGEFMINTEFLGRIMKGGMSSHSPKNGLIGFREWLFSCLAMVVWPVVNWDWDRTVKKYQVEHEKRHEQTSE</sequence>
<comment type="subcellular location">
    <subcellularLocation>
        <location evidence="1">Endoplasmic reticulum</location>
    </subcellularLocation>
</comment>
<evidence type="ECO:0000256" key="1">
    <source>
        <dbReference type="ARBA" id="ARBA00004240"/>
    </source>
</evidence>